<evidence type="ECO:0000256" key="2">
    <source>
        <dbReference type="ARBA" id="ARBA00022768"/>
    </source>
</evidence>
<dbReference type="NCBIfam" id="TIGR00116">
    <property type="entry name" value="tsf"/>
    <property type="match status" value="1"/>
</dbReference>
<dbReference type="OMA" id="QEYMLDD"/>
<dbReference type="InterPro" id="IPR014039">
    <property type="entry name" value="Transl_elong_EFTs/EF1B_dimer"/>
</dbReference>
<dbReference type="Pfam" id="PF00889">
    <property type="entry name" value="EF_TS"/>
    <property type="match status" value="1"/>
</dbReference>
<keyword evidence="3 4" id="KW-0648">Protein biosynthesis</keyword>
<keyword evidence="8" id="KW-1185">Reference proteome</keyword>
<dbReference type="FunCoup" id="B3RRU7">
    <property type="interactions" value="2047"/>
</dbReference>
<dbReference type="PROSITE" id="PS01127">
    <property type="entry name" value="EF_TS_2"/>
    <property type="match status" value="1"/>
</dbReference>
<comment type="subcellular location">
    <subcellularLocation>
        <location evidence="4">Mitochondrion</location>
    </subcellularLocation>
</comment>
<dbReference type="Gene3D" id="1.10.8.10">
    <property type="entry name" value="DNA helicase RuvA subunit, C-terminal domain"/>
    <property type="match status" value="1"/>
</dbReference>
<dbReference type="PhylomeDB" id="B3RRU7"/>
<dbReference type="PANTHER" id="PTHR11741">
    <property type="entry name" value="ELONGATION FACTOR TS"/>
    <property type="match status" value="1"/>
</dbReference>
<sequence length="293" mass="32682">MLRSTSTIRYLSSSVKVSKDLLLKLRKRTGFAISKCHAALAQHNNNLDEAENWLSAQAEKEGWAKANKLQNRKTAEGLIGIYYKEPYAAMVEVNCETDFVARNENFLNLLNDVALTTYHHGNIATMIRYNSEEIGNLTTHDSQRSLINITAATIGKIGENLILRRGIFVAAPANGILNYYIHSVGKQISSDLNVGKYGAIIASENIDKSQSTSETSKLQQLNLSRQLCQHVVGVNPVRIRRDAARSEIDEDALLDQAFLLDNSVQVGELVERENLRVLDFVRYQCGEVADDID</sequence>
<dbReference type="HAMAP" id="MF_00050">
    <property type="entry name" value="EF_Ts"/>
    <property type="match status" value="1"/>
</dbReference>
<dbReference type="EMBL" id="DS985243">
    <property type="protein sequence ID" value="EDV26411.1"/>
    <property type="molecule type" value="Genomic_DNA"/>
</dbReference>
<dbReference type="InterPro" id="IPR001816">
    <property type="entry name" value="Transl_elong_EFTs/EF1B"/>
</dbReference>
<dbReference type="InterPro" id="IPR036402">
    <property type="entry name" value="EF-Ts_dimer_sf"/>
</dbReference>
<dbReference type="KEGG" id="tad:TRIADDRAFT_23029"/>
<evidence type="ECO:0000313" key="8">
    <source>
        <dbReference type="Proteomes" id="UP000009022"/>
    </source>
</evidence>
<dbReference type="GO" id="GO:0005739">
    <property type="term" value="C:mitochondrion"/>
    <property type="evidence" value="ECO:0007669"/>
    <property type="project" value="UniProtKB-SubCell"/>
</dbReference>
<dbReference type="PANTHER" id="PTHR11741:SF0">
    <property type="entry name" value="ELONGATION FACTOR TS, MITOCHONDRIAL"/>
    <property type="match status" value="1"/>
</dbReference>
<dbReference type="Gene3D" id="3.30.479.20">
    <property type="entry name" value="Elongation factor Ts, dimerisation domain"/>
    <property type="match status" value="2"/>
</dbReference>
<reference evidence="7 8" key="1">
    <citation type="journal article" date="2008" name="Nature">
        <title>The Trichoplax genome and the nature of placozoans.</title>
        <authorList>
            <person name="Srivastava M."/>
            <person name="Begovic E."/>
            <person name="Chapman J."/>
            <person name="Putnam N.H."/>
            <person name="Hellsten U."/>
            <person name="Kawashima T."/>
            <person name="Kuo A."/>
            <person name="Mitros T."/>
            <person name="Salamov A."/>
            <person name="Carpenter M.L."/>
            <person name="Signorovitch A.Y."/>
            <person name="Moreno M.A."/>
            <person name="Kamm K."/>
            <person name="Grimwood J."/>
            <person name="Schmutz J."/>
            <person name="Shapiro H."/>
            <person name="Grigoriev I.V."/>
            <person name="Buss L.W."/>
            <person name="Schierwater B."/>
            <person name="Dellaporta S.L."/>
            <person name="Rokhsar D.S."/>
        </authorList>
    </citation>
    <scope>NUCLEOTIDE SEQUENCE [LARGE SCALE GENOMIC DNA]</scope>
    <source>
        <strain evidence="7 8">Grell-BS-1999</strain>
    </source>
</reference>
<organism evidence="7 8">
    <name type="scientific">Trichoplax adhaerens</name>
    <name type="common">Trichoplax reptans</name>
    <dbReference type="NCBI Taxonomy" id="10228"/>
    <lineage>
        <taxon>Eukaryota</taxon>
        <taxon>Metazoa</taxon>
        <taxon>Placozoa</taxon>
        <taxon>Uniplacotomia</taxon>
        <taxon>Trichoplacea</taxon>
        <taxon>Trichoplacidae</taxon>
        <taxon>Trichoplax</taxon>
    </lineage>
</organism>
<dbReference type="GeneID" id="6752143"/>
<dbReference type="Proteomes" id="UP000009022">
    <property type="component" value="Unassembled WGS sequence"/>
</dbReference>
<protein>
    <recommendedName>
        <fullName evidence="4">Elongation factor Ts, mitochondrial</fullName>
        <shortName evidence="4">EF-Ts</shortName>
        <shortName evidence="4">EF-TsMt</shortName>
    </recommendedName>
</protein>
<dbReference type="InterPro" id="IPR009060">
    <property type="entry name" value="UBA-like_sf"/>
</dbReference>
<dbReference type="InterPro" id="IPR018101">
    <property type="entry name" value="Transl_elong_Ts_CS"/>
</dbReference>
<dbReference type="CTD" id="6752143"/>
<keyword evidence="4" id="KW-0496">Mitochondrion</keyword>
<dbReference type="STRING" id="10228.B3RRU7"/>
<keyword evidence="2 4" id="KW-0251">Elongation factor</keyword>
<dbReference type="InParanoid" id="B3RRU7"/>
<comment type="similarity">
    <text evidence="1 4 5">Belongs to the EF-Ts family.</text>
</comment>
<dbReference type="OrthoDB" id="277235at2759"/>
<gene>
    <name evidence="7" type="ORF">TRIADDRAFT_23029</name>
</gene>
<dbReference type="RefSeq" id="XP_002110407.1">
    <property type="nucleotide sequence ID" value="XM_002110371.1"/>
</dbReference>
<dbReference type="GO" id="GO:0003746">
    <property type="term" value="F:translation elongation factor activity"/>
    <property type="evidence" value="ECO:0000318"/>
    <property type="project" value="GO_Central"/>
</dbReference>
<dbReference type="GO" id="GO:0070125">
    <property type="term" value="P:mitochondrial translational elongation"/>
    <property type="evidence" value="ECO:0000318"/>
    <property type="project" value="GO_Central"/>
</dbReference>
<evidence type="ECO:0000256" key="1">
    <source>
        <dbReference type="ARBA" id="ARBA00005532"/>
    </source>
</evidence>
<feature type="domain" description="Translation elongation factor EFTs/EF1B dimerisation" evidence="6">
    <location>
        <begin position="88"/>
        <end position="244"/>
    </location>
</feature>
<dbReference type="SUPFAM" id="SSF46934">
    <property type="entry name" value="UBA-like"/>
    <property type="match status" value="1"/>
</dbReference>
<comment type="function">
    <text evidence="4 5">Associates with the EF-Tu.GDP complex and induces the exchange of GDP to GTP. It remains bound to the aminoacyl-tRNA.EF-Tu.GTP complex up to the GTP hydrolysis stage on the ribosome.</text>
</comment>
<evidence type="ECO:0000256" key="4">
    <source>
        <dbReference type="HAMAP-Rule" id="MF_03135"/>
    </source>
</evidence>
<dbReference type="Pfam" id="PF25025">
    <property type="entry name" value="EF-Ts_N"/>
    <property type="match status" value="1"/>
</dbReference>
<dbReference type="CDD" id="cd14275">
    <property type="entry name" value="UBA_EF-Ts"/>
    <property type="match status" value="1"/>
</dbReference>
<dbReference type="SUPFAM" id="SSF54713">
    <property type="entry name" value="Elongation factor Ts (EF-Ts), dimerisation domain"/>
    <property type="match status" value="1"/>
</dbReference>
<evidence type="ECO:0000313" key="7">
    <source>
        <dbReference type="EMBL" id="EDV26411.1"/>
    </source>
</evidence>
<dbReference type="AlphaFoldDB" id="B3RRU7"/>
<proteinExistence type="inferred from homology"/>
<name>B3RRU7_TRIAD</name>
<evidence type="ECO:0000259" key="6">
    <source>
        <dbReference type="Pfam" id="PF00889"/>
    </source>
</evidence>
<dbReference type="eggNOG" id="KOG1071">
    <property type="taxonomic scope" value="Eukaryota"/>
</dbReference>
<evidence type="ECO:0000256" key="5">
    <source>
        <dbReference type="RuleBase" id="RU000642"/>
    </source>
</evidence>
<dbReference type="HOGENOM" id="CLU_047155_4_0_1"/>
<accession>B3RRU7</accession>
<evidence type="ECO:0000256" key="3">
    <source>
        <dbReference type="ARBA" id="ARBA00022917"/>
    </source>
</evidence>